<organism evidence="1 2">
    <name type="scientific">Paracoccidioides brasiliensis</name>
    <dbReference type="NCBI Taxonomy" id="121759"/>
    <lineage>
        <taxon>Eukaryota</taxon>
        <taxon>Fungi</taxon>
        <taxon>Dikarya</taxon>
        <taxon>Ascomycota</taxon>
        <taxon>Pezizomycotina</taxon>
        <taxon>Eurotiomycetes</taxon>
        <taxon>Eurotiomycetidae</taxon>
        <taxon>Onygenales</taxon>
        <taxon>Ajellomycetaceae</taxon>
        <taxon>Paracoccidioides</taxon>
    </lineage>
</organism>
<comment type="caution">
    <text evidence="1">The sequence shown here is derived from an EMBL/GenBank/DDBJ whole genome shotgun (WGS) entry which is preliminary data.</text>
</comment>
<gene>
    <name evidence="1" type="ORF">ACO22_04612</name>
</gene>
<proteinExistence type="predicted"/>
<name>A0A1D2JCU6_PARBR</name>
<evidence type="ECO:0000313" key="2">
    <source>
        <dbReference type="Proteomes" id="UP000242814"/>
    </source>
</evidence>
<sequence length="76" mass="8617">MSISNSAVRQTRNRSHQHWAIDEFLSVLPRPLPIIVSTPYTGSNNGIPQANFTLVRREVHSTIDPKVLARPPMRGW</sequence>
<dbReference type="AlphaFoldDB" id="A0A1D2JCU6"/>
<evidence type="ECO:0000313" key="1">
    <source>
        <dbReference type="EMBL" id="ODH26394.1"/>
    </source>
</evidence>
<accession>A0A1D2JCU6</accession>
<dbReference type="VEuPathDB" id="FungiDB:PABG_03894"/>
<dbReference type="Proteomes" id="UP000242814">
    <property type="component" value="Unassembled WGS sequence"/>
</dbReference>
<protein>
    <submittedName>
        <fullName evidence="1">Uncharacterized protein</fullName>
    </submittedName>
</protein>
<dbReference type="OMA" id="QHWAIDE"/>
<reference evidence="1 2" key="1">
    <citation type="submission" date="2016-06" db="EMBL/GenBank/DDBJ databases">
        <authorList>
            <person name="Kjaerup R.B."/>
            <person name="Dalgaard T.S."/>
            <person name="Juul-Madsen H.R."/>
        </authorList>
    </citation>
    <scope>NUCLEOTIDE SEQUENCE [LARGE SCALE GENOMIC DNA]</scope>
    <source>
        <strain evidence="1 2">Pb300</strain>
    </source>
</reference>
<dbReference type="EMBL" id="LZYO01000188">
    <property type="protein sequence ID" value="ODH26394.1"/>
    <property type="molecule type" value="Genomic_DNA"/>
</dbReference>
<dbReference type="VEuPathDB" id="FungiDB:PADG_07343"/>